<keyword evidence="13 18" id="KW-0472">Membrane</keyword>
<evidence type="ECO:0000259" key="19">
    <source>
        <dbReference type="PROSITE" id="PS50262"/>
    </source>
</evidence>
<evidence type="ECO:0000256" key="17">
    <source>
        <dbReference type="SAM" id="MobiDB-lite"/>
    </source>
</evidence>
<organism evidence="20 21">
    <name type="scientific">Trichogramma brassicae</name>
    <dbReference type="NCBI Taxonomy" id="86971"/>
    <lineage>
        <taxon>Eukaryota</taxon>
        <taxon>Metazoa</taxon>
        <taxon>Ecdysozoa</taxon>
        <taxon>Arthropoda</taxon>
        <taxon>Hexapoda</taxon>
        <taxon>Insecta</taxon>
        <taxon>Pterygota</taxon>
        <taxon>Neoptera</taxon>
        <taxon>Endopterygota</taxon>
        <taxon>Hymenoptera</taxon>
        <taxon>Apocrita</taxon>
        <taxon>Proctotrupomorpha</taxon>
        <taxon>Chalcidoidea</taxon>
        <taxon>Trichogrammatidae</taxon>
        <taxon>Trichogramma</taxon>
    </lineage>
</organism>
<keyword evidence="21" id="KW-1185">Reference proteome</keyword>
<reference evidence="20 21" key="1">
    <citation type="submission" date="2020-02" db="EMBL/GenBank/DDBJ databases">
        <authorList>
            <person name="Ferguson B K."/>
        </authorList>
    </citation>
    <scope>NUCLEOTIDE SEQUENCE [LARGE SCALE GENOMIC DNA]</scope>
</reference>
<proteinExistence type="inferred from homology"/>
<evidence type="ECO:0000256" key="4">
    <source>
        <dbReference type="ARBA" id="ARBA00022679"/>
    </source>
</evidence>
<comment type="subcellular location">
    <subcellularLocation>
        <location evidence="1">Cell membrane</location>
        <topology evidence="1">Multi-pass membrane protein</topology>
    </subcellularLocation>
</comment>
<evidence type="ECO:0000256" key="7">
    <source>
        <dbReference type="ARBA" id="ARBA00022722"/>
    </source>
</evidence>
<dbReference type="PROSITE" id="PS00237">
    <property type="entry name" value="G_PROTEIN_RECEP_F1_1"/>
    <property type="match status" value="1"/>
</dbReference>
<evidence type="ECO:0000256" key="14">
    <source>
        <dbReference type="ARBA" id="ARBA00023170"/>
    </source>
</evidence>
<keyword evidence="5 16" id="KW-0812">Transmembrane</keyword>
<keyword evidence="14 16" id="KW-0675">Receptor</keyword>
<accession>A0A6H5ILB7</accession>
<feature type="transmembrane region" description="Helical" evidence="18">
    <location>
        <begin position="1753"/>
        <end position="1779"/>
    </location>
</feature>
<evidence type="ECO:0000256" key="12">
    <source>
        <dbReference type="ARBA" id="ARBA00023040"/>
    </source>
</evidence>
<feature type="transmembrane region" description="Helical" evidence="18">
    <location>
        <begin position="1454"/>
        <end position="1475"/>
    </location>
</feature>
<dbReference type="GO" id="GO:0016787">
    <property type="term" value="F:hydrolase activity"/>
    <property type="evidence" value="ECO:0007669"/>
    <property type="project" value="UniProtKB-KW"/>
</dbReference>
<evidence type="ECO:0000256" key="2">
    <source>
        <dbReference type="ARBA" id="ARBA00010663"/>
    </source>
</evidence>
<dbReference type="GO" id="GO:0071880">
    <property type="term" value="P:adenylate cyclase-activating adrenergic receptor signaling pathway"/>
    <property type="evidence" value="ECO:0007669"/>
    <property type="project" value="TreeGrafter"/>
</dbReference>
<evidence type="ECO:0000256" key="10">
    <source>
        <dbReference type="ARBA" id="ARBA00022918"/>
    </source>
</evidence>
<dbReference type="SUPFAM" id="SSF56672">
    <property type="entry name" value="DNA/RNA polymerases"/>
    <property type="match status" value="1"/>
</dbReference>
<evidence type="ECO:0000256" key="16">
    <source>
        <dbReference type="RuleBase" id="RU000688"/>
    </source>
</evidence>
<dbReference type="Pfam" id="PF17917">
    <property type="entry name" value="RT_RNaseH"/>
    <property type="match status" value="1"/>
</dbReference>
<dbReference type="GO" id="GO:0004519">
    <property type="term" value="F:endonuclease activity"/>
    <property type="evidence" value="ECO:0007669"/>
    <property type="project" value="UniProtKB-KW"/>
</dbReference>
<dbReference type="GO" id="GO:0005886">
    <property type="term" value="C:plasma membrane"/>
    <property type="evidence" value="ECO:0007669"/>
    <property type="project" value="UniProtKB-SubCell"/>
</dbReference>
<feature type="region of interest" description="Disordered" evidence="17">
    <location>
        <begin position="1611"/>
        <end position="1714"/>
    </location>
</feature>
<keyword evidence="12 16" id="KW-0297">G-protein coupled receptor</keyword>
<feature type="compositionally biased region" description="Polar residues" evidence="17">
    <location>
        <begin position="1678"/>
        <end position="1691"/>
    </location>
</feature>
<dbReference type="GO" id="GO:0043410">
    <property type="term" value="P:positive regulation of MAPK cascade"/>
    <property type="evidence" value="ECO:0007669"/>
    <property type="project" value="TreeGrafter"/>
</dbReference>
<feature type="region of interest" description="Disordered" evidence="17">
    <location>
        <begin position="535"/>
        <end position="608"/>
    </location>
</feature>
<dbReference type="InterPro" id="IPR017452">
    <property type="entry name" value="GPCR_Rhodpsn_7TM"/>
</dbReference>
<dbReference type="FunFam" id="1.10.340.70:FF:000001">
    <property type="entry name" value="Retrovirus-related Pol polyprotein from transposon gypsy-like Protein"/>
    <property type="match status" value="1"/>
</dbReference>
<feature type="region of interest" description="Disordered" evidence="17">
    <location>
        <begin position="1"/>
        <end position="24"/>
    </location>
</feature>
<feature type="transmembrane region" description="Helical" evidence="18">
    <location>
        <begin position="1532"/>
        <end position="1555"/>
    </location>
</feature>
<dbReference type="InterPro" id="IPR000276">
    <property type="entry name" value="GPCR_Rhodpsn"/>
</dbReference>
<feature type="domain" description="G-protein coupled receptors family 1 profile" evidence="19">
    <location>
        <begin position="1434"/>
        <end position="1776"/>
    </location>
</feature>
<comment type="similarity">
    <text evidence="2 16">Belongs to the G-protein coupled receptor 1 family.</text>
</comment>
<keyword evidence="3" id="KW-1003">Cell membrane</keyword>
<keyword evidence="11 18" id="KW-1133">Transmembrane helix</keyword>
<feature type="region of interest" description="Disordered" evidence="17">
    <location>
        <begin position="774"/>
        <end position="803"/>
    </location>
</feature>
<keyword evidence="15 16" id="KW-0807">Transducer</keyword>
<dbReference type="FunFam" id="3.10.20.370:FF:000001">
    <property type="entry name" value="Retrovirus-related Pol polyprotein from transposon 17.6-like protein"/>
    <property type="match status" value="1"/>
</dbReference>
<dbReference type="SMART" id="SM01381">
    <property type="entry name" value="7TM_GPCR_Srsx"/>
    <property type="match status" value="1"/>
</dbReference>
<dbReference type="Gene3D" id="3.10.20.370">
    <property type="match status" value="1"/>
</dbReference>
<keyword evidence="9" id="KW-0378">Hydrolase</keyword>
<dbReference type="PRINTS" id="PR00237">
    <property type="entry name" value="GPCRRHODOPSN"/>
</dbReference>
<dbReference type="PANTHER" id="PTHR24248:SF200">
    <property type="entry name" value="5-HYDROXYTRYPTAMINE RECEPTOR 1B-LIKE ISOFORM X1"/>
    <property type="match status" value="1"/>
</dbReference>
<evidence type="ECO:0000256" key="1">
    <source>
        <dbReference type="ARBA" id="ARBA00004651"/>
    </source>
</evidence>
<dbReference type="Pfam" id="PF17921">
    <property type="entry name" value="Integrase_H2C2"/>
    <property type="match status" value="1"/>
</dbReference>
<dbReference type="OrthoDB" id="2286242at2759"/>
<dbReference type="InterPro" id="IPR000477">
    <property type="entry name" value="RT_dom"/>
</dbReference>
<dbReference type="GO" id="GO:0004930">
    <property type="term" value="F:G protein-coupled receptor activity"/>
    <property type="evidence" value="ECO:0007669"/>
    <property type="project" value="UniProtKB-KW"/>
</dbReference>
<keyword evidence="8" id="KW-0255">Endonuclease</keyword>
<dbReference type="Pfam" id="PF00001">
    <property type="entry name" value="7tm_1"/>
    <property type="match status" value="1"/>
</dbReference>
<name>A0A6H5ILB7_9HYME</name>
<dbReference type="CDD" id="cd15331">
    <property type="entry name" value="7tmA_5-HT1A_invertebrates"/>
    <property type="match status" value="1"/>
</dbReference>
<dbReference type="Proteomes" id="UP000479190">
    <property type="component" value="Unassembled WGS sequence"/>
</dbReference>
<dbReference type="GO" id="GO:0003964">
    <property type="term" value="F:RNA-directed DNA polymerase activity"/>
    <property type="evidence" value="ECO:0007669"/>
    <property type="project" value="UniProtKB-KW"/>
</dbReference>
<keyword evidence="6" id="KW-0548">Nucleotidyltransferase</keyword>
<feature type="transmembrane region" description="Helical" evidence="18">
    <location>
        <begin position="1495"/>
        <end position="1512"/>
    </location>
</feature>
<feature type="compositionally biased region" description="Basic residues" evidence="17">
    <location>
        <begin position="575"/>
        <end position="585"/>
    </location>
</feature>
<dbReference type="EMBL" id="CADCXV010000895">
    <property type="protein sequence ID" value="CAB0038202.1"/>
    <property type="molecule type" value="Genomic_DNA"/>
</dbReference>
<evidence type="ECO:0000256" key="8">
    <source>
        <dbReference type="ARBA" id="ARBA00022759"/>
    </source>
</evidence>
<dbReference type="CDD" id="cd09274">
    <property type="entry name" value="RNase_HI_RT_Ty3"/>
    <property type="match status" value="1"/>
</dbReference>
<keyword evidence="7" id="KW-0540">Nuclease</keyword>
<evidence type="ECO:0000256" key="11">
    <source>
        <dbReference type="ARBA" id="ARBA00022989"/>
    </source>
</evidence>
<dbReference type="Gene3D" id="1.20.1070.10">
    <property type="entry name" value="Rhodopsin 7-helix transmembrane proteins"/>
    <property type="match status" value="1"/>
</dbReference>
<keyword evidence="10" id="KW-0695">RNA-directed DNA polymerase</keyword>
<feature type="transmembrane region" description="Helical" evidence="18">
    <location>
        <begin position="1575"/>
        <end position="1601"/>
    </location>
</feature>
<feature type="compositionally biased region" description="Basic and acidic residues" evidence="17">
    <location>
        <begin position="1619"/>
        <end position="1637"/>
    </location>
</feature>
<feature type="transmembrane region" description="Helical" evidence="18">
    <location>
        <begin position="1724"/>
        <end position="1747"/>
    </location>
</feature>
<sequence length="1813" mass="206490">MASSDSEDLTDAQERVNTYGGRRAEKVKNRRIPAHWTEATRAHEQRWSGKYVRWIRDTGLRFSGTNDERVPETFLSRLSDTDAEELQRRTAIHARNMDEILDKLRKARYISKIDLKSAYHQVLMEESSKEYTAFSVPGLGQFQFRRLPFGLKCDTYDLPAINGQIVLLEGGEAHVTFVWGPEQEKAFEALKRCLSEAPVLVRPDFSKEFAIQTDASDYAVGAVLTQEYEDGEHPVYYVSRVLSRAEQRYTTTEKECLAVIWAIEKFRPYVEGSRFKVVTDHRALTWLRNFKDPQGRVARWAFKLMEYDFEIVYRKGSVHYVPDALSRAFDKEVCAFEKIEDEWYLKKRLDVQREPSKFKDWTIEDGMLYKRGRSALLDPVTNAENGWRLVVPAERRQRVLFDAHSLTSSGHLGAKKTYDRAACEYWWPGMWYDESLAKMDGNSGNNNREQRRSYAAVVAGGGGERTPSVSLTASGGDEVAPSSVQAYASEEARASRDAEAELESYLSREELGASALSRREPEGMLVVEVSGESLPISSGVPVEEGEISEDWGASADPVDFHYHRPAWQRTDAEKRRARKERRRRNGPCQRQRTPSPGEGRRPNPDSNIVVTEEERREMLEALVTARNQVEEWDGEIVTEVFAGSQQEEERLLADPPAAMLCRPREGEAEVSVEPPNAPLVWACGGDAAAGACQHDQLRDGPAWTDCFNQCNNISSSVPVPATTTAAVLVPRSSINSSCVSLNIAGSRASFKQQQLQQHLQLARPPQLQQYQQPVLVPQQQHTSARAHGGGQEPQSGSAHKSGVSGLARHRRMRMHRPGPSEVKISAAWSRWHSCRGLIRRGAPVSTAMDRDMADSSAGNAQCGYFCTKLWTRRSKSPRVPALCARLGGRVREIGTQRRRARRHDCTAWSRKFIVAKRRTRGHNNIPTQYVSMGKKSKFSNLHRAAVVIDFLTQIKRGARAKYNGLLLLQRQEKEKKKQQLLRGAGWRSRFNLKNIAWLFASNLRGKLHKQSEAGIYKRKTTTRRKRRRQTTTTATATIVIVPIVTQLQPSRVVGSSSRRARIVEIMLEMLSYLNRKVWLDRDLNPNPVDHQAGELATQPIDYYCSSDLSCSFELCSAIIIYNSTPLEIYNVRSSLLAVYRVRICPELRGALTRIGTVFFALTECLYRIIPNSKCYGWGANMVVMGFADPQHVNQRDLADVERFVVDGVSYCLQLQRRWQRQQFDLAGRRRQHRDPGRLRSTRHRAHSHPPELSHHRHDNCVTLPRRGVAPRRSIRATSSASTILNIPMVKGYTGLPIAAISHVSSPTFTIVYRLYRDINQTLCAPAAAAAAAAKENLYGIYFIFVSIYIYFSRNASKLKKKKKEKMMRFIIPEIMIIIIKKGRLRKKGRQSKKQQREALQMLVSKQFMTNVTLKWFALIVNCVYLKSGNSKNRRNVFVIAAILLERNLQSVANYLILSLAVADLLVACLVMPLALYEVAHEWALGPKLCDMWTSSDVLCCTASILHLVAIALDRYWAVTNIDYIHHRTARRIGLMIGVVWLVSFLVCIAPLLGWKDPKWEQRVVVEKACLVSQDMYYQIFATVSSFYLPLLVILILYWRIFQTARKRIRKRVGQTTDAQQRERGRERDAERRLDDNKWGWASRAQQATETTTTVFTNVSSNNTSPEHTSYHHHHHADQQLQPDMPSTQLDTSPARPCGAASTTQARRKKIAADSRRERKAAKTLFIITGAFVVCWMPFFTIALLLPICQDCDINALLFAFFQWLGYLNSTLNPAIYTVFSPEFRNAFKKLLCRHHRRRRAVNRRQGVVVRHYI</sequence>
<dbReference type="InterPro" id="IPR043128">
    <property type="entry name" value="Rev_trsase/Diguanyl_cyclase"/>
</dbReference>
<keyword evidence="4" id="KW-0808">Transferase</keyword>
<dbReference type="InterPro" id="IPR041373">
    <property type="entry name" value="RT_RNaseH"/>
</dbReference>
<dbReference type="Pfam" id="PF00078">
    <property type="entry name" value="RVT_1"/>
    <property type="match status" value="1"/>
</dbReference>
<feature type="compositionally biased region" description="Low complexity" evidence="17">
    <location>
        <begin position="1648"/>
        <end position="1664"/>
    </location>
</feature>
<protein>
    <recommendedName>
        <fullName evidence="19">G-protein coupled receptors family 1 profile domain-containing protein</fullName>
    </recommendedName>
</protein>
<feature type="transmembrane region" description="Helical" evidence="18">
    <location>
        <begin position="1338"/>
        <end position="1356"/>
    </location>
</feature>
<evidence type="ECO:0000256" key="18">
    <source>
        <dbReference type="SAM" id="Phobius"/>
    </source>
</evidence>
<dbReference type="InterPro" id="IPR041588">
    <property type="entry name" value="Integrase_H2C2"/>
</dbReference>
<evidence type="ECO:0000256" key="3">
    <source>
        <dbReference type="ARBA" id="ARBA00022475"/>
    </source>
</evidence>
<evidence type="ECO:0000313" key="20">
    <source>
        <dbReference type="EMBL" id="CAB0038202.1"/>
    </source>
</evidence>
<dbReference type="Gene3D" id="1.10.340.70">
    <property type="match status" value="1"/>
</dbReference>
<evidence type="ECO:0000256" key="15">
    <source>
        <dbReference type="ARBA" id="ARBA00023224"/>
    </source>
</evidence>
<dbReference type="Gene3D" id="3.30.70.270">
    <property type="match status" value="1"/>
</dbReference>
<dbReference type="SUPFAM" id="SSF81321">
    <property type="entry name" value="Family A G protein-coupled receptor-like"/>
    <property type="match status" value="1"/>
</dbReference>
<evidence type="ECO:0000256" key="13">
    <source>
        <dbReference type="ARBA" id="ARBA00023136"/>
    </source>
</evidence>
<feature type="compositionally biased region" description="Acidic residues" evidence="17">
    <location>
        <begin position="1"/>
        <end position="11"/>
    </location>
</feature>
<evidence type="ECO:0000256" key="6">
    <source>
        <dbReference type="ARBA" id="ARBA00022695"/>
    </source>
</evidence>
<gene>
    <name evidence="20" type="ORF">TBRA_LOCUS9993</name>
</gene>
<dbReference type="Gene3D" id="3.10.10.10">
    <property type="entry name" value="HIV Type 1 Reverse Transcriptase, subunit A, domain 1"/>
    <property type="match status" value="1"/>
</dbReference>
<feature type="region of interest" description="Disordered" evidence="17">
    <location>
        <begin position="1226"/>
        <end position="1257"/>
    </location>
</feature>
<dbReference type="PROSITE" id="PS50262">
    <property type="entry name" value="G_PROTEIN_RECEP_F1_2"/>
    <property type="match status" value="1"/>
</dbReference>
<evidence type="ECO:0000256" key="5">
    <source>
        <dbReference type="ARBA" id="ARBA00022692"/>
    </source>
</evidence>
<evidence type="ECO:0000313" key="21">
    <source>
        <dbReference type="Proteomes" id="UP000479190"/>
    </source>
</evidence>
<dbReference type="PANTHER" id="PTHR24248">
    <property type="entry name" value="ADRENERGIC RECEPTOR-RELATED G-PROTEIN COUPLED RECEPTOR"/>
    <property type="match status" value="1"/>
</dbReference>
<dbReference type="InterPro" id="IPR043502">
    <property type="entry name" value="DNA/RNA_pol_sf"/>
</dbReference>
<evidence type="ECO:0000256" key="9">
    <source>
        <dbReference type="ARBA" id="ARBA00022801"/>
    </source>
</evidence>